<dbReference type="Pfam" id="PF04149">
    <property type="entry name" value="DUF397"/>
    <property type="match status" value="1"/>
</dbReference>
<keyword evidence="3" id="KW-1185">Reference proteome</keyword>
<evidence type="ECO:0000313" key="2">
    <source>
        <dbReference type="EMBL" id="MFD1313162.1"/>
    </source>
</evidence>
<dbReference type="EMBL" id="JBHTMM010000166">
    <property type="protein sequence ID" value="MFD1313162.1"/>
    <property type="molecule type" value="Genomic_DNA"/>
</dbReference>
<proteinExistence type="predicted"/>
<feature type="domain" description="DUF397" evidence="1">
    <location>
        <begin position="8"/>
        <end position="51"/>
    </location>
</feature>
<sequence length="73" mass="8056">MRIHEWTSASGDGHSCVEVRRDTAEASIRDSKNRNPRVHVSAAAWLHFLHYLQEAPCESVSASLARCPGLAGR</sequence>
<organism evidence="2 3">
    <name type="scientific">Streptomyces kaempferi</name>
    <dbReference type="NCBI Taxonomy" id="333725"/>
    <lineage>
        <taxon>Bacteria</taxon>
        <taxon>Bacillati</taxon>
        <taxon>Actinomycetota</taxon>
        <taxon>Actinomycetes</taxon>
        <taxon>Kitasatosporales</taxon>
        <taxon>Streptomycetaceae</taxon>
        <taxon>Streptomyces</taxon>
    </lineage>
</organism>
<evidence type="ECO:0000313" key="3">
    <source>
        <dbReference type="Proteomes" id="UP001597058"/>
    </source>
</evidence>
<accession>A0ABW3XVN8</accession>
<dbReference type="RefSeq" id="WP_381331070.1">
    <property type="nucleotide sequence ID" value="NZ_JBHTMM010000166.1"/>
</dbReference>
<protein>
    <submittedName>
        <fullName evidence="2">DUF397 domain-containing protein</fullName>
    </submittedName>
</protein>
<dbReference type="Proteomes" id="UP001597058">
    <property type="component" value="Unassembled WGS sequence"/>
</dbReference>
<reference evidence="3" key="1">
    <citation type="journal article" date="2019" name="Int. J. Syst. Evol. Microbiol.">
        <title>The Global Catalogue of Microorganisms (GCM) 10K type strain sequencing project: providing services to taxonomists for standard genome sequencing and annotation.</title>
        <authorList>
            <consortium name="The Broad Institute Genomics Platform"/>
            <consortium name="The Broad Institute Genome Sequencing Center for Infectious Disease"/>
            <person name="Wu L."/>
            <person name="Ma J."/>
        </authorList>
    </citation>
    <scope>NUCLEOTIDE SEQUENCE [LARGE SCALE GENOMIC DNA]</scope>
    <source>
        <strain evidence="3">CGMCC 4.7020</strain>
    </source>
</reference>
<gene>
    <name evidence="2" type="ORF">ACFQ5X_46410</name>
</gene>
<evidence type="ECO:0000259" key="1">
    <source>
        <dbReference type="Pfam" id="PF04149"/>
    </source>
</evidence>
<dbReference type="InterPro" id="IPR007278">
    <property type="entry name" value="DUF397"/>
</dbReference>
<name>A0ABW3XVN8_9ACTN</name>
<comment type="caution">
    <text evidence="2">The sequence shown here is derived from an EMBL/GenBank/DDBJ whole genome shotgun (WGS) entry which is preliminary data.</text>
</comment>